<evidence type="ECO:0000313" key="13">
    <source>
        <dbReference type="Proteomes" id="UP000698800"/>
    </source>
</evidence>
<dbReference type="InterPro" id="IPR051410">
    <property type="entry name" value="Ferric/Cupric_Reductase"/>
</dbReference>
<comment type="subcellular location">
    <subcellularLocation>
        <location evidence="1">Membrane</location>
        <topology evidence="1">Multi-pass membrane protein</topology>
    </subcellularLocation>
</comment>
<dbReference type="SUPFAM" id="SSF52343">
    <property type="entry name" value="Ferredoxin reductase-like, C-terminal NADP-linked domain"/>
    <property type="match status" value="1"/>
</dbReference>
<dbReference type="InterPro" id="IPR017927">
    <property type="entry name" value="FAD-bd_FR_type"/>
</dbReference>
<dbReference type="InterPro" id="IPR013112">
    <property type="entry name" value="FAD-bd_8"/>
</dbReference>
<accession>A0A9P8HSH4</accession>
<dbReference type="GO" id="GO:0015677">
    <property type="term" value="P:copper ion import"/>
    <property type="evidence" value="ECO:0007669"/>
    <property type="project" value="TreeGrafter"/>
</dbReference>
<dbReference type="EMBL" id="JAGHQL010000191">
    <property type="protein sequence ID" value="KAH0536625.1"/>
    <property type="molecule type" value="Genomic_DNA"/>
</dbReference>
<gene>
    <name evidence="12" type="ORF">FGG08_006519</name>
</gene>
<keyword evidence="2" id="KW-0813">Transport</keyword>
<keyword evidence="6 9" id="KW-0472">Membrane</keyword>
<proteinExistence type="predicted"/>
<comment type="caution">
    <text evidence="12">The sequence shown here is derived from an EMBL/GenBank/DDBJ whole genome shotgun (WGS) entry which is preliminary data.</text>
</comment>
<feature type="transmembrane region" description="Helical" evidence="9">
    <location>
        <begin position="311"/>
        <end position="331"/>
    </location>
</feature>
<evidence type="ECO:0000256" key="9">
    <source>
        <dbReference type="SAM" id="Phobius"/>
    </source>
</evidence>
<feature type="transmembrane region" description="Helical" evidence="9">
    <location>
        <begin position="374"/>
        <end position="394"/>
    </location>
</feature>
<dbReference type="GO" id="GO:0006826">
    <property type="term" value="P:iron ion transport"/>
    <property type="evidence" value="ECO:0007669"/>
    <property type="project" value="TreeGrafter"/>
</dbReference>
<dbReference type="OrthoDB" id="167398at2759"/>
<dbReference type="SFLD" id="SFLDS00052">
    <property type="entry name" value="Ferric_Reductase_Domain"/>
    <property type="match status" value="1"/>
</dbReference>
<feature type="region of interest" description="Disordered" evidence="8">
    <location>
        <begin position="493"/>
        <end position="512"/>
    </location>
</feature>
<dbReference type="InterPro" id="IPR013130">
    <property type="entry name" value="Fe3_Rdtase_TM_dom"/>
</dbReference>
<dbReference type="Pfam" id="PF08022">
    <property type="entry name" value="FAD_binding_8"/>
    <property type="match status" value="1"/>
</dbReference>
<dbReference type="GO" id="GO:0000293">
    <property type="term" value="F:ferric-chelate reductase activity"/>
    <property type="evidence" value="ECO:0007669"/>
    <property type="project" value="TreeGrafter"/>
</dbReference>
<keyword evidence="3 9" id="KW-0812">Transmembrane</keyword>
<evidence type="ECO:0000256" key="10">
    <source>
        <dbReference type="SAM" id="SignalP"/>
    </source>
</evidence>
<feature type="transmembrane region" description="Helical" evidence="9">
    <location>
        <begin position="269"/>
        <end position="290"/>
    </location>
</feature>
<feature type="domain" description="FAD-binding FR-type" evidence="11">
    <location>
        <begin position="416"/>
        <end position="564"/>
    </location>
</feature>
<keyword evidence="4 9" id="KW-1133">Transmembrane helix</keyword>
<evidence type="ECO:0000256" key="3">
    <source>
        <dbReference type="ARBA" id="ARBA00022692"/>
    </source>
</evidence>
<keyword evidence="10" id="KW-0732">Signal</keyword>
<evidence type="ECO:0000256" key="2">
    <source>
        <dbReference type="ARBA" id="ARBA00022448"/>
    </source>
</evidence>
<dbReference type="PROSITE" id="PS51384">
    <property type="entry name" value="FAD_FR"/>
    <property type="match status" value="1"/>
</dbReference>
<evidence type="ECO:0000256" key="7">
    <source>
        <dbReference type="ARBA" id="ARBA00023180"/>
    </source>
</evidence>
<dbReference type="Pfam" id="PF01794">
    <property type="entry name" value="Ferric_reduct"/>
    <property type="match status" value="1"/>
</dbReference>
<evidence type="ECO:0000256" key="4">
    <source>
        <dbReference type="ARBA" id="ARBA00022989"/>
    </source>
</evidence>
<evidence type="ECO:0000256" key="1">
    <source>
        <dbReference type="ARBA" id="ARBA00004141"/>
    </source>
</evidence>
<dbReference type="Gene3D" id="3.40.50.80">
    <property type="entry name" value="Nucleotide-binding domain of ferredoxin-NADP reductase (FNR) module"/>
    <property type="match status" value="1"/>
</dbReference>
<evidence type="ECO:0000256" key="6">
    <source>
        <dbReference type="ARBA" id="ARBA00023136"/>
    </source>
</evidence>
<feature type="transmembrane region" description="Helical" evidence="9">
    <location>
        <begin position="346"/>
        <end position="367"/>
    </location>
</feature>
<dbReference type="AlphaFoldDB" id="A0A9P8HSH4"/>
<dbReference type="GO" id="GO:0005886">
    <property type="term" value="C:plasma membrane"/>
    <property type="evidence" value="ECO:0007669"/>
    <property type="project" value="TreeGrafter"/>
</dbReference>
<dbReference type="Proteomes" id="UP000698800">
    <property type="component" value="Unassembled WGS sequence"/>
</dbReference>
<keyword evidence="5" id="KW-0406">Ion transport</keyword>
<dbReference type="InterPro" id="IPR039261">
    <property type="entry name" value="FNR_nucleotide-bd"/>
</dbReference>
<dbReference type="PANTHER" id="PTHR32361:SF9">
    <property type="entry name" value="FERRIC REDUCTASE TRANSMEMBRANE COMPONENT 3-RELATED"/>
    <property type="match status" value="1"/>
</dbReference>
<dbReference type="CDD" id="cd06186">
    <property type="entry name" value="NOX_Duox_like_FAD_NADP"/>
    <property type="match status" value="1"/>
</dbReference>
<name>A0A9P8HSH4_9PEZI</name>
<organism evidence="12 13">
    <name type="scientific">Glutinoglossum americanum</name>
    <dbReference type="NCBI Taxonomy" id="1670608"/>
    <lineage>
        <taxon>Eukaryota</taxon>
        <taxon>Fungi</taxon>
        <taxon>Dikarya</taxon>
        <taxon>Ascomycota</taxon>
        <taxon>Pezizomycotina</taxon>
        <taxon>Geoglossomycetes</taxon>
        <taxon>Geoglossales</taxon>
        <taxon>Geoglossaceae</taxon>
        <taxon>Glutinoglossum</taxon>
    </lineage>
</organism>
<dbReference type="GO" id="GO:0006879">
    <property type="term" value="P:intracellular iron ion homeostasis"/>
    <property type="evidence" value="ECO:0007669"/>
    <property type="project" value="TreeGrafter"/>
</dbReference>
<feature type="transmembrane region" description="Helical" evidence="9">
    <location>
        <begin position="169"/>
        <end position="192"/>
    </location>
</feature>
<protein>
    <recommendedName>
        <fullName evidence="11">FAD-binding FR-type domain-containing protein</fullName>
    </recommendedName>
</protein>
<reference evidence="12" key="1">
    <citation type="submission" date="2021-03" db="EMBL/GenBank/DDBJ databases">
        <title>Comparative genomics and phylogenomic investigation of the class Geoglossomycetes provide insights into ecological specialization and systematics.</title>
        <authorList>
            <person name="Melie T."/>
            <person name="Pirro S."/>
            <person name="Miller A.N."/>
            <person name="Quandt A."/>
        </authorList>
    </citation>
    <scope>NUCLEOTIDE SEQUENCE</scope>
    <source>
        <strain evidence="12">GBOQ0MN5Z8</strain>
    </source>
</reference>
<evidence type="ECO:0000256" key="8">
    <source>
        <dbReference type="SAM" id="MobiDB-lite"/>
    </source>
</evidence>
<dbReference type="SFLD" id="SFLDG01168">
    <property type="entry name" value="Ferric_reductase_subgroup_(FRE"/>
    <property type="match status" value="1"/>
</dbReference>
<evidence type="ECO:0000256" key="5">
    <source>
        <dbReference type="ARBA" id="ARBA00023065"/>
    </source>
</evidence>
<keyword evidence="7" id="KW-0325">Glycoprotein</keyword>
<feature type="signal peptide" evidence="10">
    <location>
        <begin position="1"/>
        <end position="19"/>
    </location>
</feature>
<keyword evidence="13" id="KW-1185">Reference proteome</keyword>
<dbReference type="PANTHER" id="PTHR32361">
    <property type="entry name" value="FERRIC/CUPRIC REDUCTASE TRANSMEMBRANE COMPONENT"/>
    <property type="match status" value="1"/>
</dbReference>
<evidence type="ECO:0000259" key="11">
    <source>
        <dbReference type="PROSITE" id="PS51384"/>
    </source>
</evidence>
<feature type="compositionally biased region" description="Basic and acidic residues" evidence="8">
    <location>
        <begin position="502"/>
        <end position="512"/>
    </location>
</feature>
<sequence>MKFSSTLGLACLLPGLVVALVGIDTHPFSPPCAFACGRAIASNMLSCSVHDASGGHMHGGPAMTTPQCRAGDTAYLTTLAWCISTKCAQYHVPSSRLEKYWEEQCTGDPAVAPKWDYSTALHNITQPPTRELAKDDVLDFTALASGAAWDMQFRTLAFLEDEEALHARYGVAILVTGFAIPIVLTCLGYLPYMTGILERVKPYLVYPSAIGTYQVRPLPYLLGNAPTIGQSLYVALMVILNIILTAVNYRSTQPHAWYANQHQEVMAYVMYRTGTIGFALAPLVILFSCRNNILLWLSNWPHSTFMLLHRWVARIFGIQVLLHSILALALYRDTGEYPAVEKLKYWIWGAVATVAVSIMLVASGLYVRRWSYEIFLITHIVLAVLVIVGCWHHVELEFHRQWGYEMWLYAACAVWFFDRMARVLRILKIGVRRAKVANVGDGFVRVDIEGIRWGAAPGQHVYVYFPTLNPLRPWENHPFSVLPTEMLRLSNRSTSARNGDIPSEHNDAEKHGGTAVRVRTALDDNTTAGLTLFIRKSTGMTKSLKARDSLFTLLDGPYPSSPAKSVLRCDRLLLIGGGIGITGLLPWINSHSNAKLCWSVKETAECLVQAVDGALSRANEKDVRVGRRLDISALLSQEVDSGWAKIGVVVCGPGGLCDDVRAAVATTGKKGKAIFELEVEAYSW</sequence>
<feature type="transmembrane region" description="Helical" evidence="9">
    <location>
        <begin position="232"/>
        <end position="249"/>
    </location>
</feature>
<feature type="chain" id="PRO_5040376736" description="FAD-binding FR-type domain-containing protein" evidence="10">
    <location>
        <begin position="20"/>
        <end position="684"/>
    </location>
</feature>
<evidence type="ECO:0000313" key="12">
    <source>
        <dbReference type="EMBL" id="KAH0536625.1"/>
    </source>
</evidence>